<dbReference type="FunFam" id="3.40.50.261:FF:000001">
    <property type="entry name" value="Succinate--CoA ligase [ADP-forming] subunit beta"/>
    <property type="match status" value="1"/>
</dbReference>
<dbReference type="PANTHER" id="PTHR11815:SF1">
    <property type="entry name" value="SUCCINATE--COA LIGASE [ADP-FORMING] SUBUNIT BETA, MITOCHONDRIAL"/>
    <property type="match status" value="1"/>
</dbReference>
<evidence type="ECO:0000256" key="2">
    <source>
        <dbReference type="ARBA" id="ARBA00005064"/>
    </source>
</evidence>
<dbReference type="Pfam" id="PF08442">
    <property type="entry name" value="ATP-grasp_2"/>
    <property type="match status" value="1"/>
</dbReference>
<evidence type="ECO:0000256" key="10">
    <source>
        <dbReference type="ARBA" id="ARBA00082254"/>
    </source>
</evidence>
<dbReference type="GO" id="GO:0042709">
    <property type="term" value="C:succinate-CoA ligase complex"/>
    <property type="evidence" value="ECO:0007669"/>
    <property type="project" value="TreeGrafter"/>
</dbReference>
<dbReference type="SUPFAM" id="SSF56059">
    <property type="entry name" value="Glutathione synthetase ATP-binding domain-like"/>
    <property type="match status" value="1"/>
</dbReference>
<dbReference type="InParanoid" id="A0A078B4J6"/>
<keyword evidence="7" id="KW-0067">ATP-binding</keyword>
<dbReference type="FunFam" id="3.30.470.20:FF:000002">
    <property type="entry name" value="Succinate--CoA ligase [ADP-forming] subunit beta"/>
    <property type="match status" value="1"/>
</dbReference>
<dbReference type="InterPro" id="IPR013650">
    <property type="entry name" value="ATP-grasp_succ-CoA_synth-type"/>
</dbReference>
<dbReference type="GO" id="GO:0004775">
    <property type="term" value="F:succinate-CoA ligase (ADP-forming) activity"/>
    <property type="evidence" value="ECO:0007669"/>
    <property type="project" value="TreeGrafter"/>
</dbReference>
<evidence type="ECO:0000256" key="6">
    <source>
        <dbReference type="ARBA" id="ARBA00022741"/>
    </source>
</evidence>
<dbReference type="Gene3D" id="3.30.470.20">
    <property type="entry name" value="ATP-grasp fold, B domain"/>
    <property type="match status" value="1"/>
</dbReference>
<sequence length="384" mass="43565">MRMRLHEYQAAQLMLKYRIPVPLIQASGRNNGYFKENAFQGGNHIVSTPEEVQEYARQMCGKTLVCPESGKQGFLCRCVYILEELAIYKELYVCVTYDRNQQCPVIIYSDEGGTNLHEAQEKRPEKFHKIYVDFQKGLDVQLLSQVATELGIAEKKSEMIFLLKHLYDCFIQRDAEMIEINPLVYTKDQKIVAADTKVIIDDSALFRQAELKEEEDRTQVNFKERIAHTYNLQYIHIGGNIGILANGAGLAMATCDIIKLYGGEPSNFLDTGGGASHEQIAESIKLLETDVEVSTIFINIFGGIMKCDMIAQSIIRATEELNTKKPIVLRLKGNNSELARNMIKGREEQLGIYFCETMDQAAELAVDLAKKEKVEEQKLEIEKL</sequence>
<dbReference type="OMA" id="CLQVEIN"/>
<dbReference type="EMBL" id="CCKQ01017333">
    <property type="protein sequence ID" value="CDW89196.1"/>
    <property type="molecule type" value="Genomic_DNA"/>
</dbReference>
<dbReference type="AlphaFoldDB" id="A0A078B4J6"/>
<keyword evidence="4 13" id="KW-0436">Ligase</keyword>
<proteinExistence type="predicted"/>
<dbReference type="Pfam" id="PF00549">
    <property type="entry name" value="Ligase_CoA"/>
    <property type="match status" value="1"/>
</dbReference>
<evidence type="ECO:0000313" key="13">
    <source>
        <dbReference type="EMBL" id="CDW89196.1"/>
    </source>
</evidence>
<dbReference type="InterPro" id="IPR016102">
    <property type="entry name" value="Succinyl-CoA_synth-like"/>
</dbReference>
<dbReference type="InterPro" id="IPR017866">
    <property type="entry name" value="Succ-CoA_synthase_bsu_CS"/>
</dbReference>
<gene>
    <name evidence="13" type="primary">Contig6566.g7025</name>
    <name evidence="13" type="ORF">STYLEM_18327</name>
</gene>
<evidence type="ECO:0000256" key="8">
    <source>
        <dbReference type="ARBA" id="ARBA00022842"/>
    </source>
</evidence>
<dbReference type="OrthoDB" id="1552at2759"/>
<name>A0A078B4J6_STYLE</name>
<dbReference type="UniPathway" id="UPA00223">
    <property type="reaction ID" value="UER00999"/>
</dbReference>
<evidence type="ECO:0000259" key="11">
    <source>
        <dbReference type="Pfam" id="PF00549"/>
    </source>
</evidence>
<keyword evidence="14" id="KW-1185">Reference proteome</keyword>
<dbReference type="Gene3D" id="3.40.50.261">
    <property type="entry name" value="Succinyl-CoA synthetase domains"/>
    <property type="match status" value="1"/>
</dbReference>
<keyword evidence="6" id="KW-0547">Nucleotide-binding</keyword>
<dbReference type="PANTHER" id="PTHR11815">
    <property type="entry name" value="SUCCINYL-COA SYNTHETASE BETA CHAIN"/>
    <property type="match status" value="1"/>
</dbReference>
<evidence type="ECO:0000256" key="9">
    <source>
        <dbReference type="ARBA" id="ARBA00022946"/>
    </source>
</evidence>
<keyword evidence="9" id="KW-0809">Transit peptide</keyword>
<evidence type="ECO:0000256" key="5">
    <source>
        <dbReference type="ARBA" id="ARBA00022723"/>
    </source>
</evidence>
<dbReference type="PIRSF" id="PIRSF001554">
    <property type="entry name" value="SucCS_beta"/>
    <property type="match status" value="1"/>
</dbReference>
<evidence type="ECO:0000256" key="4">
    <source>
        <dbReference type="ARBA" id="ARBA00022598"/>
    </source>
</evidence>
<dbReference type="GO" id="GO:0046872">
    <property type="term" value="F:metal ion binding"/>
    <property type="evidence" value="ECO:0007669"/>
    <property type="project" value="UniProtKB-KW"/>
</dbReference>
<reference evidence="13 14" key="1">
    <citation type="submission" date="2014-06" db="EMBL/GenBank/DDBJ databases">
        <authorList>
            <person name="Swart Estienne"/>
        </authorList>
    </citation>
    <scope>NUCLEOTIDE SEQUENCE [LARGE SCALE GENOMIC DNA]</scope>
    <source>
        <strain evidence="13 14">130c</strain>
    </source>
</reference>
<dbReference type="SUPFAM" id="SSF52210">
    <property type="entry name" value="Succinyl-CoA synthetase domains"/>
    <property type="match status" value="1"/>
</dbReference>
<dbReference type="GO" id="GO:0006104">
    <property type="term" value="P:succinyl-CoA metabolic process"/>
    <property type="evidence" value="ECO:0007669"/>
    <property type="project" value="TreeGrafter"/>
</dbReference>
<evidence type="ECO:0000313" key="14">
    <source>
        <dbReference type="Proteomes" id="UP000039865"/>
    </source>
</evidence>
<keyword evidence="5" id="KW-0479">Metal-binding</keyword>
<evidence type="ECO:0000256" key="1">
    <source>
        <dbReference type="ARBA" id="ARBA00001946"/>
    </source>
</evidence>
<evidence type="ECO:0000259" key="12">
    <source>
        <dbReference type="Pfam" id="PF08442"/>
    </source>
</evidence>
<accession>A0A078B4J6</accession>
<feature type="domain" description="ATP-citrate synthase/succinyl-CoA ligase C-terminal" evidence="11">
    <location>
        <begin position="244"/>
        <end position="361"/>
    </location>
</feature>
<dbReference type="InterPro" id="IPR005811">
    <property type="entry name" value="SUCC_ACL_C"/>
</dbReference>
<evidence type="ECO:0000256" key="7">
    <source>
        <dbReference type="ARBA" id="ARBA00022840"/>
    </source>
</evidence>
<feature type="domain" description="ATP-grasp fold succinyl-CoA synthetase-type" evidence="12">
    <location>
        <begin position="25"/>
        <end position="184"/>
    </location>
</feature>
<protein>
    <recommendedName>
        <fullName evidence="10">Succinyl-CoA synthetase beta chain</fullName>
    </recommendedName>
</protein>
<dbReference type="InterPro" id="IPR005809">
    <property type="entry name" value="Succ_CoA_ligase-like_bsu"/>
</dbReference>
<organism evidence="13 14">
    <name type="scientific">Stylonychia lemnae</name>
    <name type="common">Ciliate</name>
    <dbReference type="NCBI Taxonomy" id="5949"/>
    <lineage>
        <taxon>Eukaryota</taxon>
        <taxon>Sar</taxon>
        <taxon>Alveolata</taxon>
        <taxon>Ciliophora</taxon>
        <taxon>Intramacronucleata</taxon>
        <taxon>Spirotrichea</taxon>
        <taxon>Stichotrichia</taxon>
        <taxon>Sporadotrichida</taxon>
        <taxon>Oxytrichidae</taxon>
        <taxon>Stylonychinae</taxon>
        <taxon>Stylonychia</taxon>
    </lineage>
</organism>
<evidence type="ECO:0000256" key="3">
    <source>
        <dbReference type="ARBA" id="ARBA00022532"/>
    </source>
</evidence>
<dbReference type="GO" id="GO:0005739">
    <property type="term" value="C:mitochondrion"/>
    <property type="evidence" value="ECO:0007669"/>
    <property type="project" value="TreeGrafter"/>
</dbReference>
<keyword evidence="3" id="KW-0816">Tricarboxylic acid cycle</keyword>
<dbReference type="GO" id="GO:0006099">
    <property type="term" value="P:tricarboxylic acid cycle"/>
    <property type="evidence" value="ECO:0007669"/>
    <property type="project" value="UniProtKB-UniPathway"/>
</dbReference>
<comment type="pathway">
    <text evidence="2">Carbohydrate metabolism; tricarboxylic acid cycle; succinate from succinyl-CoA (ligase route): step 1/1.</text>
</comment>
<dbReference type="Proteomes" id="UP000039865">
    <property type="component" value="Unassembled WGS sequence"/>
</dbReference>
<dbReference type="FunCoup" id="A0A078B4J6">
    <property type="interactions" value="399"/>
</dbReference>
<keyword evidence="8" id="KW-0460">Magnesium</keyword>
<dbReference type="GO" id="GO:0005524">
    <property type="term" value="F:ATP binding"/>
    <property type="evidence" value="ECO:0007669"/>
    <property type="project" value="UniProtKB-KW"/>
</dbReference>
<comment type="cofactor">
    <cofactor evidence="1">
        <name>Mg(2+)</name>
        <dbReference type="ChEBI" id="CHEBI:18420"/>
    </cofactor>
</comment>
<dbReference type="PROSITE" id="PS01217">
    <property type="entry name" value="SUCCINYL_COA_LIG_3"/>
    <property type="match status" value="1"/>
</dbReference>